<accession>A0A662ZIQ3</accession>
<proteinExistence type="predicted"/>
<reference evidence="2 3" key="1">
    <citation type="submission" date="2016-10" db="EMBL/GenBank/DDBJ databases">
        <authorList>
            <person name="Varghese N."/>
            <person name="Submissions S."/>
        </authorList>
    </citation>
    <scope>NUCLEOTIDE SEQUENCE [LARGE SCALE GENOMIC DNA]</scope>
    <source>
        <strain evidence="2 3">DSM 1361</strain>
    </source>
</reference>
<evidence type="ECO:0000313" key="2">
    <source>
        <dbReference type="EMBL" id="SFP37275.1"/>
    </source>
</evidence>
<dbReference type="EMBL" id="FOXF01000018">
    <property type="protein sequence ID" value="SFP37275.1"/>
    <property type="molecule type" value="Genomic_DNA"/>
</dbReference>
<gene>
    <name evidence="2" type="ORF">SAMN02910344_01218</name>
</gene>
<feature type="region of interest" description="Disordered" evidence="1">
    <location>
        <begin position="31"/>
        <end position="52"/>
    </location>
</feature>
<dbReference type="AlphaFoldDB" id="A0A662ZIQ3"/>
<name>A0A662ZIQ3_9GAMM</name>
<protein>
    <submittedName>
        <fullName evidence="2">Uncharacterized protein</fullName>
    </submittedName>
</protein>
<evidence type="ECO:0000313" key="3">
    <source>
        <dbReference type="Proteomes" id="UP000243745"/>
    </source>
</evidence>
<evidence type="ECO:0000256" key="1">
    <source>
        <dbReference type="SAM" id="MobiDB-lite"/>
    </source>
</evidence>
<sequence length="114" mass="12210">MKKKDITVLIDGFRRLSADAAEIAELLSGTETSSKKTAEVQTEPETPASAAEETQVKVYTFEEVRGILSDKARSGFRAEVKALLTSHGVKQLSDITDPAVFAELVAEAEVLGNG</sequence>
<dbReference type="RefSeq" id="WP_093141925.1">
    <property type="nucleotide sequence ID" value="NZ_FOXF01000018.1"/>
</dbReference>
<dbReference type="Proteomes" id="UP000243745">
    <property type="component" value="Unassembled WGS sequence"/>
</dbReference>
<dbReference type="OrthoDB" id="1667378at2"/>
<feature type="compositionally biased region" description="Low complexity" evidence="1">
    <location>
        <begin position="43"/>
        <end position="52"/>
    </location>
</feature>
<organism evidence="2 3">
    <name type="scientific">Ruminobacter amylophilus</name>
    <dbReference type="NCBI Taxonomy" id="867"/>
    <lineage>
        <taxon>Bacteria</taxon>
        <taxon>Pseudomonadati</taxon>
        <taxon>Pseudomonadota</taxon>
        <taxon>Gammaproteobacteria</taxon>
        <taxon>Aeromonadales</taxon>
        <taxon>Succinivibrionaceae</taxon>
        <taxon>Ruminobacter</taxon>
    </lineage>
</organism>
<keyword evidence="3" id="KW-1185">Reference proteome</keyword>